<keyword evidence="1" id="KW-1185">Reference proteome</keyword>
<protein>
    <submittedName>
        <fullName evidence="2">Uncharacterized protein</fullName>
    </submittedName>
</protein>
<name>A0A0M3HPL1_ASCLU</name>
<proteinExistence type="predicted"/>
<reference evidence="2" key="1">
    <citation type="submission" date="2017-02" db="UniProtKB">
        <authorList>
            <consortium name="WormBaseParasite"/>
        </authorList>
    </citation>
    <scope>IDENTIFICATION</scope>
</reference>
<sequence length="119" mass="13763">MLQMTGFLREDDLAKYHMMQRVRACQLFSGQLQQQRSQTTFRECAIFIITVLAELPIARRLTFDLEEEPTCRRYTSGRFPVFPTHHLRARVNVEGFIENTLLGSAAVNQKVLCERDAGK</sequence>
<evidence type="ECO:0000313" key="1">
    <source>
        <dbReference type="Proteomes" id="UP000036681"/>
    </source>
</evidence>
<accession>A0A0M3HPL1</accession>
<dbReference type="Proteomes" id="UP000036681">
    <property type="component" value="Unplaced"/>
</dbReference>
<dbReference type="AlphaFoldDB" id="A0A0M3HPL1"/>
<evidence type="ECO:0000313" key="2">
    <source>
        <dbReference type="WBParaSite" id="ALUE_0000385701-mRNA-1"/>
    </source>
</evidence>
<dbReference type="WBParaSite" id="ALUE_0000385701-mRNA-1">
    <property type="protein sequence ID" value="ALUE_0000385701-mRNA-1"/>
    <property type="gene ID" value="ALUE_0000385701"/>
</dbReference>
<organism evidence="1 2">
    <name type="scientific">Ascaris lumbricoides</name>
    <name type="common">Giant roundworm</name>
    <dbReference type="NCBI Taxonomy" id="6252"/>
    <lineage>
        <taxon>Eukaryota</taxon>
        <taxon>Metazoa</taxon>
        <taxon>Ecdysozoa</taxon>
        <taxon>Nematoda</taxon>
        <taxon>Chromadorea</taxon>
        <taxon>Rhabditida</taxon>
        <taxon>Spirurina</taxon>
        <taxon>Ascaridomorpha</taxon>
        <taxon>Ascaridoidea</taxon>
        <taxon>Ascarididae</taxon>
        <taxon>Ascaris</taxon>
    </lineage>
</organism>